<evidence type="ECO:0000256" key="7">
    <source>
        <dbReference type="ARBA" id="ARBA00022801"/>
    </source>
</evidence>
<keyword evidence="12" id="KW-0346">Stress response</keyword>
<dbReference type="GO" id="GO:0006508">
    <property type="term" value="P:proteolysis"/>
    <property type="evidence" value="ECO:0007669"/>
    <property type="project" value="UniProtKB-KW"/>
</dbReference>
<dbReference type="Gene3D" id="3.30.2010.10">
    <property type="entry name" value="Metalloproteases ('zincins'), catalytic domain"/>
    <property type="match status" value="1"/>
</dbReference>
<keyword evidence="7 12" id="KW-0378">Hydrolase</keyword>
<dbReference type="GO" id="GO:0008233">
    <property type="term" value="F:peptidase activity"/>
    <property type="evidence" value="ECO:0007669"/>
    <property type="project" value="UniProtKB-KW"/>
</dbReference>
<keyword evidence="10 12" id="KW-0482">Metalloprotease</keyword>
<keyword evidence="9 12" id="KW-1133">Transmembrane helix</keyword>
<keyword evidence="15" id="KW-1185">Reference proteome</keyword>
<dbReference type="PANTHER" id="PTHR43221:SF1">
    <property type="entry name" value="PROTEASE HTPX"/>
    <property type="match status" value="1"/>
</dbReference>
<reference evidence="14 15" key="1">
    <citation type="journal article" date="2014" name="Int. J. Syst. Evol. Microbiol.">
        <title>Fulvimonas yonginensis sp. nov., isolated from greenhouse soil, and emended description of the genus Fulvimonas.</title>
        <authorList>
            <person name="Ahn J.H."/>
            <person name="Kim S.J."/>
            <person name="Weon H.Y."/>
            <person name="Hong S.B."/>
            <person name="Seok S.J."/>
            <person name="Kwon S.W."/>
        </authorList>
    </citation>
    <scope>NUCLEOTIDE SEQUENCE [LARGE SCALE GENOMIC DNA]</scope>
    <source>
        <strain evidence="14 15">KACC 16952</strain>
    </source>
</reference>
<keyword evidence="3 12" id="KW-1003">Cell membrane</keyword>
<evidence type="ECO:0000256" key="2">
    <source>
        <dbReference type="ARBA" id="ARBA00009779"/>
    </source>
</evidence>
<feature type="transmembrane region" description="Helical" evidence="12">
    <location>
        <begin position="204"/>
        <end position="228"/>
    </location>
</feature>
<evidence type="ECO:0000256" key="11">
    <source>
        <dbReference type="ARBA" id="ARBA00023136"/>
    </source>
</evidence>
<dbReference type="CDD" id="cd07335">
    <property type="entry name" value="M48B_HtpX_like"/>
    <property type="match status" value="1"/>
</dbReference>
<proteinExistence type="inferred from homology"/>
<dbReference type="Pfam" id="PF01435">
    <property type="entry name" value="Peptidase_M48"/>
    <property type="match status" value="1"/>
</dbReference>
<accession>A0ABU8J9G2</accession>
<evidence type="ECO:0000256" key="3">
    <source>
        <dbReference type="ARBA" id="ARBA00022475"/>
    </source>
</evidence>
<name>A0ABU8J9G2_9GAMM</name>
<protein>
    <recommendedName>
        <fullName evidence="12">Protease HtpX</fullName>
        <ecNumber evidence="12">3.4.24.-</ecNumber>
    </recommendedName>
    <alternativeName>
        <fullName evidence="12">Heat shock protein HtpX</fullName>
    </alternativeName>
</protein>
<evidence type="ECO:0000256" key="10">
    <source>
        <dbReference type="ARBA" id="ARBA00023049"/>
    </source>
</evidence>
<dbReference type="Proteomes" id="UP001381174">
    <property type="component" value="Unassembled WGS sequence"/>
</dbReference>
<feature type="binding site" evidence="12">
    <location>
        <position position="157"/>
    </location>
    <ligand>
        <name>Zn(2+)</name>
        <dbReference type="ChEBI" id="CHEBI:29105"/>
        <note>catalytic</note>
    </ligand>
</feature>
<dbReference type="InterPro" id="IPR001915">
    <property type="entry name" value="Peptidase_M48"/>
</dbReference>
<dbReference type="EMBL" id="JBBBNY010000002">
    <property type="protein sequence ID" value="MEI7036201.1"/>
    <property type="molecule type" value="Genomic_DNA"/>
</dbReference>
<dbReference type="NCBIfam" id="NF003965">
    <property type="entry name" value="PRK05457.1"/>
    <property type="match status" value="1"/>
</dbReference>
<keyword evidence="4 12" id="KW-0645">Protease</keyword>
<feature type="binding site" evidence="12">
    <location>
        <position position="153"/>
    </location>
    <ligand>
        <name>Zn(2+)</name>
        <dbReference type="ChEBI" id="CHEBI:29105"/>
        <note>catalytic</note>
    </ligand>
</feature>
<keyword evidence="8 12" id="KW-0862">Zinc</keyword>
<dbReference type="PANTHER" id="PTHR43221">
    <property type="entry name" value="PROTEASE HTPX"/>
    <property type="match status" value="1"/>
</dbReference>
<feature type="transmembrane region" description="Helical" evidence="12">
    <location>
        <begin position="163"/>
        <end position="184"/>
    </location>
</feature>
<sequence>MTAKETAVRRIVLFLATNIAVLLLLSIVCRLFGIDQWAAAHGYGGMTGLLVYAAVFGMGGAFISLAMSKTIAKMSTGARVIEQPQTETERWLVETVRRHAQAAGIGMPEVAIYDAPEMNAFATGMTRNSSLVAVSSGLLQQMDREQVSAVLGHEIGHVANGDMVTLTLIQGVLNTLVILAARVVGNLVDSWLSGGRDNRGGYGLGYFVVVMVLQVVFGLFASMIVAAFSRWREFRADRAGATLAGRGAMISALRRLQAEHGASTLPKAMAAFGISGSMAHGLQRLFLSHPPLDERIAALQNAPVPAHA</sequence>
<dbReference type="HAMAP" id="MF_00188">
    <property type="entry name" value="Pept_M48_protease_HtpX"/>
    <property type="match status" value="1"/>
</dbReference>
<comment type="cofactor">
    <cofactor evidence="12">
        <name>Zn(2+)</name>
        <dbReference type="ChEBI" id="CHEBI:29105"/>
    </cofactor>
    <text evidence="12">Binds 1 zinc ion per subunit.</text>
</comment>
<evidence type="ECO:0000313" key="14">
    <source>
        <dbReference type="EMBL" id="MEI7036201.1"/>
    </source>
</evidence>
<evidence type="ECO:0000256" key="12">
    <source>
        <dbReference type="HAMAP-Rule" id="MF_00188"/>
    </source>
</evidence>
<feature type="transmembrane region" description="Helical" evidence="12">
    <location>
        <begin position="12"/>
        <end position="33"/>
    </location>
</feature>
<dbReference type="InterPro" id="IPR022919">
    <property type="entry name" value="Pept_M48_protease_HtpX"/>
</dbReference>
<feature type="binding site" evidence="12">
    <location>
        <position position="233"/>
    </location>
    <ligand>
        <name>Zn(2+)</name>
        <dbReference type="ChEBI" id="CHEBI:29105"/>
        <note>catalytic</note>
    </ligand>
</feature>
<comment type="caution">
    <text evidence="14">The sequence shown here is derived from an EMBL/GenBank/DDBJ whole genome shotgun (WGS) entry which is preliminary data.</text>
</comment>
<feature type="transmembrane region" description="Helical" evidence="12">
    <location>
        <begin position="45"/>
        <end position="66"/>
    </location>
</feature>
<evidence type="ECO:0000256" key="4">
    <source>
        <dbReference type="ARBA" id="ARBA00022670"/>
    </source>
</evidence>
<dbReference type="EC" id="3.4.24.-" evidence="12"/>
<feature type="active site" evidence="12">
    <location>
        <position position="154"/>
    </location>
</feature>
<keyword evidence="5 12" id="KW-0812">Transmembrane</keyword>
<evidence type="ECO:0000256" key="1">
    <source>
        <dbReference type="ARBA" id="ARBA00004651"/>
    </source>
</evidence>
<evidence type="ECO:0000259" key="13">
    <source>
        <dbReference type="Pfam" id="PF01435"/>
    </source>
</evidence>
<evidence type="ECO:0000313" key="15">
    <source>
        <dbReference type="Proteomes" id="UP001381174"/>
    </source>
</evidence>
<organism evidence="14 15">
    <name type="scientific">Fulvimonas yonginensis</name>
    <dbReference type="NCBI Taxonomy" id="1495200"/>
    <lineage>
        <taxon>Bacteria</taxon>
        <taxon>Pseudomonadati</taxon>
        <taxon>Pseudomonadota</taxon>
        <taxon>Gammaproteobacteria</taxon>
        <taxon>Lysobacterales</taxon>
        <taxon>Rhodanobacteraceae</taxon>
        <taxon>Fulvimonas</taxon>
    </lineage>
</organism>
<gene>
    <name evidence="12 14" type="primary">htpX</name>
    <name evidence="14" type="ORF">WAT24_05440</name>
</gene>
<dbReference type="InterPro" id="IPR050083">
    <property type="entry name" value="HtpX_protease"/>
</dbReference>
<comment type="subcellular location">
    <subcellularLocation>
        <location evidence="1 12">Cell membrane</location>
        <topology evidence="1 12">Multi-pass membrane protein</topology>
    </subcellularLocation>
</comment>
<keyword evidence="11 12" id="KW-0472">Membrane</keyword>
<feature type="domain" description="Peptidase M48" evidence="13">
    <location>
        <begin position="88"/>
        <end position="301"/>
    </location>
</feature>
<comment type="similarity">
    <text evidence="2 12">Belongs to the peptidase M48B family.</text>
</comment>
<evidence type="ECO:0000256" key="5">
    <source>
        <dbReference type="ARBA" id="ARBA00022692"/>
    </source>
</evidence>
<keyword evidence="6 12" id="KW-0479">Metal-binding</keyword>
<evidence type="ECO:0000256" key="8">
    <source>
        <dbReference type="ARBA" id="ARBA00022833"/>
    </source>
</evidence>
<evidence type="ECO:0000256" key="9">
    <source>
        <dbReference type="ARBA" id="ARBA00022989"/>
    </source>
</evidence>
<evidence type="ECO:0000256" key="6">
    <source>
        <dbReference type="ARBA" id="ARBA00022723"/>
    </source>
</evidence>